<dbReference type="GO" id="GO:0003677">
    <property type="term" value="F:DNA binding"/>
    <property type="evidence" value="ECO:0007669"/>
    <property type="project" value="InterPro"/>
</dbReference>
<dbReference type="InterPro" id="IPR010982">
    <property type="entry name" value="Lambda_DNA-bd_dom_sf"/>
</dbReference>
<proteinExistence type="predicted"/>
<evidence type="ECO:0000313" key="3">
    <source>
        <dbReference type="Proteomes" id="UP000318212"/>
    </source>
</evidence>
<dbReference type="PROSITE" id="PS50943">
    <property type="entry name" value="HTH_CROC1"/>
    <property type="match status" value="1"/>
</dbReference>
<sequence length="119" mass="13089">MSALSLRVRKARVMATLSQAELARRIGVKRSAVTQWEQAAGTTPSVEHLIKLALETGVNFEWLASGRGPSRCDEVEADPAVIVDDFARDADESLALTQFRRLSPSRRRMALGILEILGK</sequence>
<organism evidence="2 3">
    <name type="scientific">Marilutibacter aestuarii</name>
    <dbReference type="NCBI Taxonomy" id="1706195"/>
    <lineage>
        <taxon>Bacteria</taxon>
        <taxon>Pseudomonadati</taxon>
        <taxon>Pseudomonadota</taxon>
        <taxon>Gammaproteobacteria</taxon>
        <taxon>Lysobacterales</taxon>
        <taxon>Lysobacteraceae</taxon>
        <taxon>Marilutibacter</taxon>
    </lineage>
</organism>
<evidence type="ECO:0000259" key="1">
    <source>
        <dbReference type="PROSITE" id="PS50943"/>
    </source>
</evidence>
<name>A0A508A9B4_9GAMM</name>
<dbReference type="AlphaFoldDB" id="A0A508A9B4"/>
<keyword evidence="3" id="KW-1185">Reference proteome</keyword>
<dbReference type="Proteomes" id="UP000318212">
    <property type="component" value="Unassembled WGS sequence"/>
</dbReference>
<dbReference type="RefSeq" id="WP_141518678.1">
    <property type="nucleotide sequence ID" value="NZ_VICE01000094.1"/>
</dbReference>
<feature type="domain" description="HTH cro/C1-type" evidence="1">
    <location>
        <begin position="8"/>
        <end position="63"/>
    </location>
</feature>
<dbReference type="CDD" id="cd00093">
    <property type="entry name" value="HTH_XRE"/>
    <property type="match status" value="1"/>
</dbReference>
<evidence type="ECO:0000313" key="2">
    <source>
        <dbReference type="EMBL" id="TQD43615.1"/>
    </source>
</evidence>
<dbReference type="EMBL" id="VICE01000094">
    <property type="protein sequence ID" value="TQD43615.1"/>
    <property type="molecule type" value="Genomic_DNA"/>
</dbReference>
<gene>
    <name evidence="2" type="ORF">FKV25_10090</name>
</gene>
<comment type="caution">
    <text evidence="2">The sequence shown here is derived from an EMBL/GenBank/DDBJ whole genome shotgun (WGS) entry which is preliminary data.</text>
</comment>
<dbReference type="Gene3D" id="1.10.260.40">
    <property type="entry name" value="lambda repressor-like DNA-binding domains"/>
    <property type="match status" value="1"/>
</dbReference>
<dbReference type="SUPFAM" id="SSF47413">
    <property type="entry name" value="lambda repressor-like DNA-binding domains"/>
    <property type="match status" value="1"/>
</dbReference>
<dbReference type="OrthoDB" id="9772064at2"/>
<dbReference type="Pfam" id="PF01381">
    <property type="entry name" value="HTH_3"/>
    <property type="match status" value="1"/>
</dbReference>
<dbReference type="InterPro" id="IPR001387">
    <property type="entry name" value="Cro/C1-type_HTH"/>
</dbReference>
<protein>
    <submittedName>
        <fullName evidence="2">Helix-turn-helix transcriptional regulator</fullName>
    </submittedName>
</protein>
<reference evidence="2 3" key="1">
    <citation type="submission" date="2019-06" db="EMBL/GenBank/DDBJ databases">
        <title>Lysobacter alkalisoli sp. nov. isolated from saline soil.</title>
        <authorList>
            <person name="Sun J.-Q."/>
            <person name="Xu L."/>
        </authorList>
    </citation>
    <scope>NUCLEOTIDE SEQUENCE [LARGE SCALE GENOMIC DNA]</scope>
    <source>
        <strain evidence="2 3">JCM 31130</strain>
    </source>
</reference>
<dbReference type="SMART" id="SM00530">
    <property type="entry name" value="HTH_XRE"/>
    <property type="match status" value="1"/>
</dbReference>
<accession>A0A508A9B4</accession>